<dbReference type="CDD" id="cd00063">
    <property type="entry name" value="FN3"/>
    <property type="match status" value="2"/>
</dbReference>
<reference evidence="3" key="1">
    <citation type="submission" date="2017-09" db="EMBL/GenBank/DDBJ databases">
        <title>Depth-based differentiation of microbial function through sediment-hosted aquifers and enrichment of novel symbionts in the deep terrestrial subsurface.</title>
        <authorList>
            <person name="Probst A.J."/>
            <person name="Ladd B."/>
            <person name="Jarett J.K."/>
            <person name="Geller-Mcgrath D.E."/>
            <person name="Sieber C.M.K."/>
            <person name="Emerson J.B."/>
            <person name="Anantharaman K."/>
            <person name="Thomas B.C."/>
            <person name="Malmstrom R."/>
            <person name="Stieglmeier M."/>
            <person name="Klingl A."/>
            <person name="Woyke T."/>
            <person name="Ryan C.M."/>
            <person name="Banfield J.F."/>
        </authorList>
    </citation>
    <scope>NUCLEOTIDE SEQUENCE [LARGE SCALE GENOMIC DNA]</scope>
</reference>
<feature type="non-terminal residue" evidence="2">
    <location>
        <position position="1"/>
    </location>
</feature>
<proteinExistence type="predicted"/>
<sequence length="738" mass="82815">GVDLINTEDSTVYVRIMPNDGTINGSYAISGAFIVDTKAPASPTPFAFGTIYSNSISLTWATSSDSNFSHYEIWYSEVSADAQNRSGSALEWDHNDDSELSNVSAEETTITGLSPNSKYYFKIWVIDSYGNETTVSNINRYTLSAAPNNLAVRRNGLNPTGAIDISWQANNNSSGTEYFAEDMTFNKNSGWIAATSWTFSGLDSGVDYFFRVKSRNGNQEESAYISSMSIQTQSAGGAIPIIFLSSVVKIEPIKTSIPVVKISEIEENLQGEKIIIQGEAQAQSKIIIYIQEKEYTASADNKGKWAYEVPEPLQSGEYKIQIKAQSLTGAESDALTVNLKIKPVLEIEPLTKPEITVKPMPGETEITIKPKISSNLKEKMELAQEIKKLKIALPNLGQIEIKLQKDIIKIVNQMPALNKILSNLKPQVIPLVIDEIKKGAGLKMPKIGQYETKRQTPEIPSDLPFFVSPENQFDLISKLEISGNQQKQTLRLTKGQKIKSIVKPSAPANAVTAQFIIKKLSQNSALEEKKNKFSLIPLAMAKSQDTTESQFNIKELIKPVLAKEYVLDQKIVYYDNNNDGIWEAEIETPLIQGKFILRIYIDYKDPNLENKSLDTLTLIDPEGYVYTKIQDGELRIKNAVISLYVLDPKTKKYQLWDSKYTNQPNPQITDQTGQYSYLVPEGTYYLKIEAKNYKVFKTAPFKVQEENGVHKNIELEKETKGFIFKIKNFIKNFIKKYL</sequence>
<evidence type="ECO:0000259" key="1">
    <source>
        <dbReference type="PROSITE" id="PS50853"/>
    </source>
</evidence>
<accession>A0A2M6XVA2</accession>
<dbReference type="EMBL" id="PEXQ01000006">
    <property type="protein sequence ID" value="PIU16578.1"/>
    <property type="molecule type" value="Genomic_DNA"/>
</dbReference>
<feature type="domain" description="Fibronectin type-III" evidence="1">
    <location>
        <begin position="146"/>
        <end position="235"/>
    </location>
</feature>
<dbReference type="Pfam" id="PF00041">
    <property type="entry name" value="fn3"/>
    <property type="match status" value="1"/>
</dbReference>
<dbReference type="Gene3D" id="2.60.40.10">
    <property type="entry name" value="Immunoglobulins"/>
    <property type="match status" value="3"/>
</dbReference>
<dbReference type="AlphaFoldDB" id="A0A2M6XVA2"/>
<dbReference type="InterPro" id="IPR050713">
    <property type="entry name" value="RTP_Phos/Ushers"/>
</dbReference>
<dbReference type="SMART" id="SM00060">
    <property type="entry name" value="FN3"/>
    <property type="match status" value="2"/>
</dbReference>
<dbReference type="Pfam" id="PF19077">
    <property type="entry name" value="Big_13"/>
    <property type="match status" value="1"/>
</dbReference>
<dbReference type="InterPro" id="IPR003961">
    <property type="entry name" value="FN3_dom"/>
</dbReference>
<dbReference type="InterPro" id="IPR036116">
    <property type="entry name" value="FN3_sf"/>
</dbReference>
<dbReference type="PANTHER" id="PTHR46957:SF3">
    <property type="entry name" value="CYTOKINE RECEPTOR"/>
    <property type="match status" value="1"/>
</dbReference>
<dbReference type="PROSITE" id="PS50853">
    <property type="entry name" value="FN3"/>
    <property type="match status" value="2"/>
</dbReference>
<dbReference type="Proteomes" id="UP000229784">
    <property type="component" value="Unassembled WGS sequence"/>
</dbReference>
<dbReference type="InterPro" id="IPR013783">
    <property type="entry name" value="Ig-like_fold"/>
</dbReference>
<dbReference type="SUPFAM" id="SSF49265">
    <property type="entry name" value="Fibronectin type III"/>
    <property type="match status" value="1"/>
</dbReference>
<name>A0A2M6XVA2_9BACT</name>
<evidence type="ECO:0000313" key="2">
    <source>
        <dbReference type="EMBL" id="PIU16578.1"/>
    </source>
</evidence>
<protein>
    <recommendedName>
        <fullName evidence="1">Fibronectin type-III domain-containing protein</fullName>
    </recommendedName>
</protein>
<feature type="domain" description="Fibronectin type-III" evidence="1">
    <location>
        <begin position="39"/>
        <end position="145"/>
    </location>
</feature>
<gene>
    <name evidence="2" type="ORF">COT20_00175</name>
</gene>
<evidence type="ECO:0000313" key="3">
    <source>
        <dbReference type="Proteomes" id="UP000229784"/>
    </source>
</evidence>
<dbReference type="InterPro" id="IPR044016">
    <property type="entry name" value="Big_13"/>
</dbReference>
<dbReference type="PANTHER" id="PTHR46957">
    <property type="entry name" value="CYTOKINE RECEPTOR"/>
    <property type="match status" value="1"/>
</dbReference>
<organism evidence="2 3">
    <name type="scientific">bacterium (Candidatus Gribaldobacteria) CG08_land_8_20_14_0_20_39_15</name>
    <dbReference type="NCBI Taxonomy" id="2014273"/>
    <lineage>
        <taxon>Bacteria</taxon>
        <taxon>Candidatus Gribaldobacteria</taxon>
    </lineage>
</organism>
<dbReference type="GO" id="GO:0016020">
    <property type="term" value="C:membrane"/>
    <property type="evidence" value="ECO:0007669"/>
    <property type="project" value="UniProtKB-SubCell"/>
</dbReference>
<comment type="caution">
    <text evidence="2">The sequence shown here is derived from an EMBL/GenBank/DDBJ whole genome shotgun (WGS) entry which is preliminary data.</text>
</comment>
<dbReference type="Gene3D" id="2.60.40.1120">
    <property type="entry name" value="Carboxypeptidase-like, regulatory domain"/>
    <property type="match status" value="1"/>
</dbReference>